<evidence type="ECO:0000259" key="6">
    <source>
        <dbReference type="Pfam" id="PF25023"/>
    </source>
</evidence>
<evidence type="ECO:0000256" key="5">
    <source>
        <dbReference type="SAM" id="SignalP"/>
    </source>
</evidence>
<feature type="domain" description="Teneurin-like YD-shell" evidence="6">
    <location>
        <begin position="286"/>
        <end position="1074"/>
    </location>
</feature>
<feature type="chain" id="PRO_5007573092" description="Teneurin-like YD-shell domain-containing protein" evidence="5">
    <location>
        <begin position="22"/>
        <end position="1079"/>
    </location>
</feature>
<dbReference type="InterPro" id="IPR051216">
    <property type="entry name" value="Teneurin"/>
</dbReference>
<evidence type="ECO:0000256" key="4">
    <source>
        <dbReference type="SAM" id="MobiDB-lite"/>
    </source>
</evidence>
<sequence length="1079" mass="122375">MNTAGLYILMFLLFVANICSAKTFFDPKITDCGGFPILVSELKQKTLVFKVKVNQTSPWITCSITNDTTNWAEWSYIEWTTWMTPHPDHVGFYFDYPFICSLRPGETCDFKIRFSPGVAGSYSFTGNVVIERGFQNSGGAFEWARAPLQLFGYSPKSVAESPEVPSPIGPPPKVPGSPTTVPEVQPGQCQVEENGSIIRVDSLTFGEQVSIEGTPFFLVYSSLFSNSYVTSYNNINRNPSFNPEGWSLSDQHFYDLAQQRIFYGNGTSSHKNAQLIDGQNWMIIEGGDVYIFDQDGKHIETRTFLTGSTKFRFFYNPSQKLIRVENAYGLSTYFNRDGNGNLSNILSFFGVATNITTYPDGLIKTISNANSEKVELRYYPGTDLLEVFWNPLGVRTSIYYSNDGRLNYSFKEDSQWSFYQYGDQDKLIITKTSKEGKEWVYETSRSQNGEFRRREVIPSGVITETVQSADGSITNAVNALSVNVKSVPDERFPAILTRPSQITQKLARRTEKTYFKQIVTSSSSDPFQFDFIKRTISQGARTFEVLFDRNLGKTTTNSPTGITTESIIDNNENIVQTQLHSDTPINFIYDNFGRISEVNQGVRKLYEVTYNTKGFVESFKNPRNQKVYYGYDQVGRVTSESIPGLGVKNYRYNAEGKIISIAPRSRPEYLFSYNSLGLLSKQGFPSADLTPPSITSFEYDNDGELKSILRNGKFKTSYFRSNGRLNSISSADRTLFYDYFPNSSLVKSVVGNNGIKTSYDYLGGSLVGETQQDENKISKVNIIRNIDGSINSTTVASDFLIKPFVLSHEYNGDLLPTRSGEQFFTYYSGNGRLKETSLKNIRDERKYDSYGDLIEYEVFVDKDGTSTKIFSYQLSRDVFGRIISKTETISGNTNYFEYQYDNFARLVSVLRNGKITERYEYDVNGNRNFALVDGNIYVSTFDALDRIQSFGSNTYRLSNSGEIESVKRSPGISKHYGYNSIGEMTSYRNENSDLSTFKVDHLGRRVEWNLNGEIVQRFIYDGLLRPVVQYDIKKNSIKHFVYGTHLNSPDYMNIEKQFYKIIKDHLGSPRLLVDAVSGK</sequence>
<dbReference type="Pfam" id="PF25023">
    <property type="entry name" value="TEN_YD-shell"/>
    <property type="match status" value="1"/>
</dbReference>
<dbReference type="RefSeq" id="WP_063243608.1">
    <property type="nucleotide sequence ID" value="NZ_LUKF01000013.1"/>
</dbReference>
<accession>A0A150WKC7</accession>
<dbReference type="InterPro" id="IPR056823">
    <property type="entry name" value="TEN-like_YD-shell"/>
</dbReference>
<keyword evidence="5" id="KW-0732">Signal</keyword>
<keyword evidence="2" id="KW-0677">Repeat</keyword>
<dbReference type="Proteomes" id="UP000075391">
    <property type="component" value="Unassembled WGS sequence"/>
</dbReference>
<name>A0A150WKC7_BDEBC</name>
<comment type="caution">
    <text evidence="7">The sequence shown here is derived from an EMBL/GenBank/DDBJ whole genome shotgun (WGS) entry which is preliminary data.</text>
</comment>
<evidence type="ECO:0000256" key="2">
    <source>
        <dbReference type="ARBA" id="ARBA00022737"/>
    </source>
</evidence>
<feature type="compositionally biased region" description="Pro residues" evidence="4">
    <location>
        <begin position="164"/>
        <end position="175"/>
    </location>
</feature>
<feature type="signal peptide" evidence="5">
    <location>
        <begin position="1"/>
        <end position="21"/>
    </location>
</feature>
<dbReference type="PANTHER" id="PTHR11219:SF69">
    <property type="entry name" value="TENEURIN-A"/>
    <property type="match status" value="1"/>
</dbReference>
<dbReference type="OrthoDB" id="5290774at2"/>
<organism evidence="7 8">
    <name type="scientific">Bdellovibrio bacteriovorus</name>
    <dbReference type="NCBI Taxonomy" id="959"/>
    <lineage>
        <taxon>Bacteria</taxon>
        <taxon>Pseudomonadati</taxon>
        <taxon>Bdellovibrionota</taxon>
        <taxon>Bdellovibrionia</taxon>
        <taxon>Bdellovibrionales</taxon>
        <taxon>Pseudobdellovibrionaceae</taxon>
        <taxon>Bdellovibrio</taxon>
    </lineage>
</organism>
<feature type="non-terminal residue" evidence="7">
    <location>
        <position position="1079"/>
    </location>
</feature>
<evidence type="ECO:0000313" key="7">
    <source>
        <dbReference type="EMBL" id="KYG64162.1"/>
    </source>
</evidence>
<dbReference type="EMBL" id="LUKF01000013">
    <property type="protein sequence ID" value="KYG64162.1"/>
    <property type="molecule type" value="Genomic_DNA"/>
</dbReference>
<proteinExistence type="predicted"/>
<dbReference type="AlphaFoldDB" id="A0A150WKC7"/>
<gene>
    <name evidence="7" type="ORF">AZI85_17440</name>
</gene>
<evidence type="ECO:0000313" key="8">
    <source>
        <dbReference type="Proteomes" id="UP000075391"/>
    </source>
</evidence>
<dbReference type="Gene3D" id="2.180.10.10">
    <property type="entry name" value="RHS repeat-associated core"/>
    <property type="match status" value="2"/>
</dbReference>
<keyword evidence="3" id="KW-1015">Disulfide bond</keyword>
<keyword evidence="1" id="KW-0245">EGF-like domain</keyword>
<feature type="region of interest" description="Disordered" evidence="4">
    <location>
        <begin position="161"/>
        <end position="185"/>
    </location>
</feature>
<protein>
    <recommendedName>
        <fullName evidence="6">Teneurin-like YD-shell domain-containing protein</fullName>
    </recommendedName>
</protein>
<evidence type="ECO:0000256" key="3">
    <source>
        <dbReference type="ARBA" id="ARBA00023157"/>
    </source>
</evidence>
<evidence type="ECO:0000256" key="1">
    <source>
        <dbReference type="ARBA" id="ARBA00022536"/>
    </source>
</evidence>
<reference evidence="7 8" key="1">
    <citation type="submission" date="2016-03" db="EMBL/GenBank/DDBJ databases">
        <authorList>
            <person name="Ploux O."/>
        </authorList>
    </citation>
    <scope>NUCLEOTIDE SEQUENCE [LARGE SCALE GENOMIC DNA]</scope>
    <source>
        <strain evidence="7 8">BER2</strain>
    </source>
</reference>
<dbReference type="PANTHER" id="PTHR11219">
    <property type="entry name" value="TENEURIN AND N-ACETYLGLUCOSAMINE-1-PHOSPHODIESTER ALPHA-N-ACETYLGLUCOSAMINIDASE"/>
    <property type="match status" value="1"/>
</dbReference>